<proteinExistence type="predicted"/>
<dbReference type="Proteomes" id="UP000182089">
    <property type="component" value="Unassembled WGS sequence"/>
</dbReference>
<organism evidence="1 2">
    <name type="scientific">Ligilactobacillus ruminis</name>
    <dbReference type="NCBI Taxonomy" id="1623"/>
    <lineage>
        <taxon>Bacteria</taxon>
        <taxon>Bacillati</taxon>
        <taxon>Bacillota</taxon>
        <taxon>Bacilli</taxon>
        <taxon>Lactobacillales</taxon>
        <taxon>Lactobacillaceae</taxon>
        <taxon>Ligilactobacillus</taxon>
    </lineage>
</organism>
<protein>
    <submittedName>
        <fullName evidence="1">Uncharacterized protein</fullName>
    </submittedName>
</protein>
<sequence length="75" mass="8414">MVNKISAGSQKQALAIYSPSTKAYKETYAGYMDASEDIKAVSEGKIFKFFYVFRNRVATGEHYDFQNGAESTDKI</sequence>
<comment type="caution">
    <text evidence="1">The sequence shown here is derived from an EMBL/GenBank/DDBJ whole genome shotgun (WGS) entry which is preliminary data.</text>
</comment>
<dbReference type="EMBL" id="FOCC01000008">
    <property type="protein sequence ID" value="SEM74816.1"/>
    <property type="molecule type" value="Genomic_DNA"/>
</dbReference>
<evidence type="ECO:0000313" key="2">
    <source>
        <dbReference type="Proteomes" id="UP000182089"/>
    </source>
</evidence>
<accession>A0ABY1AC43</accession>
<reference evidence="1 2" key="1">
    <citation type="submission" date="2016-10" db="EMBL/GenBank/DDBJ databases">
        <authorList>
            <person name="Varghese N."/>
            <person name="Submissions S."/>
        </authorList>
    </citation>
    <scope>NUCLEOTIDE SEQUENCE [LARGE SCALE GENOMIC DNA]</scope>
    <source>
        <strain evidence="1 2">WC1T17</strain>
    </source>
</reference>
<evidence type="ECO:0000313" key="1">
    <source>
        <dbReference type="EMBL" id="SEM74816.1"/>
    </source>
</evidence>
<gene>
    <name evidence="1" type="ORF">SAMN05216431_10819</name>
</gene>
<name>A0ABY1AC43_9LACO</name>